<dbReference type="AlphaFoldDB" id="A0A546XDR9"/>
<dbReference type="RefSeq" id="WP_142860241.1">
    <property type="nucleotide sequence ID" value="NZ_SGOE01000014.1"/>
</dbReference>
<reference evidence="3 4" key="1">
    <citation type="journal article" date="2019" name="Appl. Microbiol. Biotechnol.">
        <title>Differential efficiency of wild type rhizogenic strains for rol gene transformation of plants.</title>
        <authorList>
            <person name="Desmet S."/>
            <person name="De Keyser E."/>
            <person name="Van Vaerenbergh J."/>
            <person name="Baeyen S."/>
            <person name="Van Huylenbroeck J."/>
            <person name="Geelen D."/>
            <person name="Dhooghe E."/>
        </authorList>
    </citation>
    <scope>NUCLEOTIDE SEQUENCE [LARGE SCALE GENOMIC DNA]</scope>
    <source>
        <strain evidence="3 4">MAFF210266</strain>
    </source>
</reference>
<dbReference type="Proteomes" id="UP000317023">
    <property type="component" value="Unassembled WGS sequence"/>
</dbReference>
<protein>
    <recommendedName>
        <fullName evidence="5">DotA/TraY family protein</fullName>
    </recommendedName>
</protein>
<gene>
    <name evidence="3" type="ORF">EXN61_26875</name>
</gene>
<name>A0A546XDR9_AGRTU</name>
<organism evidence="3 4">
    <name type="scientific">Agrobacterium tumefaciens</name>
    <dbReference type="NCBI Taxonomy" id="358"/>
    <lineage>
        <taxon>Bacteria</taxon>
        <taxon>Pseudomonadati</taxon>
        <taxon>Pseudomonadota</taxon>
        <taxon>Alphaproteobacteria</taxon>
        <taxon>Hyphomicrobiales</taxon>
        <taxon>Rhizobiaceae</taxon>
        <taxon>Rhizobium/Agrobacterium group</taxon>
        <taxon>Agrobacterium</taxon>
        <taxon>Agrobacterium tumefaciens complex</taxon>
    </lineage>
</organism>
<evidence type="ECO:0000256" key="2">
    <source>
        <dbReference type="SAM" id="Phobius"/>
    </source>
</evidence>
<accession>A0A546XDR9</accession>
<feature type="transmembrane region" description="Helical" evidence="2">
    <location>
        <begin position="684"/>
        <end position="709"/>
    </location>
</feature>
<dbReference type="NCBIfam" id="TIGR04346">
    <property type="entry name" value="DotA_TraY"/>
    <property type="match status" value="1"/>
</dbReference>
<feature type="transmembrane region" description="Helical" evidence="2">
    <location>
        <begin position="99"/>
        <end position="119"/>
    </location>
</feature>
<keyword evidence="2" id="KW-1133">Transmembrane helix</keyword>
<feature type="transmembrane region" description="Helical" evidence="2">
    <location>
        <begin position="557"/>
        <end position="576"/>
    </location>
</feature>
<evidence type="ECO:0000313" key="4">
    <source>
        <dbReference type="Proteomes" id="UP000317023"/>
    </source>
</evidence>
<feature type="region of interest" description="Disordered" evidence="1">
    <location>
        <begin position="760"/>
        <end position="784"/>
    </location>
</feature>
<dbReference type="EMBL" id="SGOE01000014">
    <property type="protein sequence ID" value="TRA98904.1"/>
    <property type="molecule type" value="Genomic_DNA"/>
</dbReference>
<comment type="caution">
    <text evidence="3">The sequence shown here is derived from an EMBL/GenBank/DDBJ whole genome shotgun (WGS) entry which is preliminary data.</text>
</comment>
<evidence type="ECO:0000256" key="1">
    <source>
        <dbReference type="SAM" id="MobiDB-lite"/>
    </source>
</evidence>
<sequence>MADRPDITELFTPEDYSAGLVFLRRILGCTFDYLWVPGGQAAPTGGTCDNTNDILAQLVTTLNVAMLAVIAVVATYLIFASLKNTANDGEAGGRSMNPSWTLVLAGVGAILCFPAFNGYSALQVGTMQVAVWSSGLGDAMWRIAGEKMASSTAVNKTFTNLNESGWWSDGGDGTEADLRTAITQALQARVGGELCKRSLNKSLTSMATTNGQITPVSGTEVRDTQEGFAQRSIYFKAPASLNDSIGICGGVTATYSIEKTTPSAQANANTDPSNMAIQNQIADTISKYAARTGKAGADAILTSLDTEAQKLTDILYPADGLRKRGPTEVAAIGQSISTVVAAAKQAINTQFQQSEPELRQITAQAMSASNRNGWFYAVLYQRILVNATSARDGIRKGISVSASPASRDLAAAWGCVVSGSWAVWKTTCSNELEVFFKQYASDVANLDQMSGTFLNSANRDSGLGTNSSDIAAIRGAGMGWGRLTDWVLGMMGQNNEGNSLNGEGWADPIPQLQTTGGAILAAGGTLVTAAKAGEIGAESAIGKASLGGFVFGKALEAVGPAGWLLVAFGFLLAVVVPYMPLVYFFLAALSWLILAVQTIITAPFWLMQMFYPNRDGSLQGTSIARALMVLLALLVRPALIIIGLIFCMMLMRVGLDFLNILTRNAYAAMAYAGPLSAGGQLGNIALAVGGFMIYASAAVALVSICCGLIDGVGDTVMDMADAGMSRFLGSQAQRGEGMLGNPAAAAAAQIAIGGRGSLAGTGNQVSRLRQQRESKQLSGTGGKR</sequence>
<evidence type="ECO:0000313" key="3">
    <source>
        <dbReference type="EMBL" id="TRA98904.1"/>
    </source>
</evidence>
<evidence type="ECO:0008006" key="5">
    <source>
        <dbReference type="Google" id="ProtNLM"/>
    </source>
</evidence>
<keyword evidence="2" id="KW-0812">Transmembrane</keyword>
<feature type="transmembrane region" description="Helical" evidence="2">
    <location>
        <begin position="627"/>
        <end position="651"/>
    </location>
</feature>
<feature type="transmembrane region" description="Helical" evidence="2">
    <location>
        <begin position="58"/>
        <end position="79"/>
    </location>
</feature>
<proteinExistence type="predicted"/>
<feature type="transmembrane region" description="Helical" evidence="2">
    <location>
        <begin position="582"/>
        <end position="606"/>
    </location>
</feature>
<keyword evidence="2" id="KW-0472">Membrane</keyword>
<dbReference type="InterPro" id="IPR027628">
    <property type="entry name" value="DotA_TraY"/>
</dbReference>